<dbReference type="Proteomes" id="UP000650524">
    <property type="component" value="Unassembled WGS sequence"/>
</dbReference>
<dbReference type="PANTHER" id="PTHR34477">
    <property type="entry name" value="UPF0213 PROTEIN YHBQ"/>
    <property type="match status" value="1"/>
</dbReference>
<reference evidence="3 5" key="1">
    <citation type="submission" date="2020-08" db="EMBL/GenBank/DDBJ databases">
        <title>Bridging the membrane lipid divide: bacteria of the FCB group superphylum have the potential to synthesize archaeal ether lipids.</title>
        <authorList>
            <person name="Villanueva L."/>
            <person name="Von Meijenfeldt F.A.B."/>
            <person name="Westbye A.B."/>
            <person name="Yadav S."/>
            <person name="Hopmans E.C."/>
            <person name="Dutilh B.E."/>
            <person name="Sinninghe Damste J.S."/>
        </authorList>
    </citation>
    <scope>NUCLEOTIDE SEQUENCE [LARGE SCALE GENOMIC DNA]</scope>
    <source>
        <strain evidence="3">NIOZ-UU27</strain>
    </source>
</reference>
<feature type="domain" description="GIY-YIG" evidence="2">
    <location>
        <begin position="2"/>
        <end position="79"/>
    </location>
</feature>
<dbReference type="InterPro" id="IPR035901">
    <property type="entry name" value="GIY-YIG_endonuc_sf"/>
</dbReference>
<dbReference type="PANTHER" id="PTHR34477:SF1">
    <property type="entry name" value="UPF0213 PROTEIN YHBQ"/>
    <property type="match status" value="1"/>
</dbReference>
<dbReference type="Gene3D" id="3.40.1440.10">
    <property type="entry name" value="GIY-YIG endonuclease"/>
    <property type="match status" value="1"/>
</dbReference>
<evidence type="ECO:0000259" key="2">
    <source>
        <dbReference type="PROSITE" id="PS50164"/>
    </source>
</evidence>
<evidence type="ECO:0000313" key="4">
    <source>
        <dbReference type="EMBL" id="MBC8177487.1"/>
    </source>
</evidence>
<evidence type="ECO:0000313" key="3">
    <source>
        <dbReference type="EMBL" id="MBC8177479.1"/>
    </source>
</evidence>
<comment type="similarity">
    <text evidence="1">Belongs to the UPF0213 family.</text>
</comment>
<proteinExistence type="inferred from homology"/>
<gene>
    <name evidence="3" type="ORF">H8E19_08745</name>
    <name evidence="4" type="ORF">H8E19_08785</name>
</gene>
<sequence>MPEYIVYLLQSKKDGMYYIGQTANLEQRVKAHNSGEVKSTRHRRPLVLLGCQSFPNREEARYFEFQVKRHSDKKARFIAQFARLSGPEARTP</sequence>
<dbReference type="InterPro" id="IPR050190">
    <property type="entry name" value="UPF0213_domain"/>
</dbReference>
<dbReference type="InterPro" id="IPR000305">
    <property type="entry name" value="GIY-YIG_endonuc"/>
</dbReference>
<evidence type="ECO:0000313" key="5">
    <source>
        <dbReference type="Proteomes" id="UP000650524"/>
    </source>
</evidence>
<evidence type="ECO:0000256" key="1">
    <source>
        <dbReference type="ARBA" id="ARBA00007435"/>
    </source>
</evidence>
<name>A0A8J6N108_9DELT</name>
<dbReference type="SUPFAM" id="SSF82771">
    <property type="entry name" value="GIY-YIG endonuclease"/>
    <property type="match status" value="1"/>
</dbReference>
<dbReference type="EMBL" id="JACNJD010000212">
    <property type="protein sequence ID" value="MBC8177487.1"/>
    <property type="molecule type" value="Genomic_DNA"/>
</dbReference>
<protein>
    <submittedName>
        <fullName evidence="3">GIY-YIG nuclease family protein</fullName>
    </submittedName>
</protein>
<dbReference type="CDD" id="cd10449">
    <property type="entry name" value="GIY-YIG_SLX1_like"/>
    <property type="match status" value="1"/>
</dbReference>
<dbReference type="EMBL" id="JACNJD010000212">
    <property type="protein sequence ID" value="MBC8177479.1"/>
    <property type="molecule type" value="Genomic_DNA"/>
</dbReference>
<comment type="caution">
    <text evidence="3">The sequence shown here is derived from an EMBL/GenBank/DDBJ whole genome shotgun (WGS) entry which is preliminary data.</text>
</comment>
<dbReference type="AlphaFoldDB" id="A0A8J6N108"/>
<accession>A0A8J6N108</accession>
<dbReference type="Pfam" id="PF01541">
    <property type="entry name" value="GIY-YIG"/>
    <property type="match status" value="1"/>
</dbReference>
<organism evidence="3 5">
    <name type="scientific">Candidatus Desulfacyla euxinica</name>
    <dbReference type="NCBI Taxonomy" id="2841693"/>
    <lineage>
        <taxon>Bacteria</taxon>
        <taxon>Deltaproteobacteria</taxon>
        <taxon>Candidatus Desulfacyla</taxon>
    </lineage>
</organism>
<dbReference type="PROSITE" id="PS50164">
    <property type="entry name" value="GIY_YIG"/>
    <property type="match status" value="1"/>
</dbReference>